<feature type="coiled-coil region" evidence="1">
    <location>
        <begin position="629"/>
        <end position="674"/>
    </location>
</feature>
<evidence type="ECO:0000256" key="1">
    <source>
        <dbReference type="SAM" id="Coils"/>
    </source>
</evidence>
<dbReference type="PANTHER" id="PTHR10579">
    <property type="entry name" value="CALCIUM-ACTIVATED CHLORIDE CHANNEL REGULATOR"/>
    <property type="match status" value="1"/>
</dbReference>
<comment type="caution">
    <text evidence="3">The sequence shown here is derived from an EMBL/GenBank/DDBJ whole genome shotgun (WGS) entry which is preliminary data.</text>
</comment>
<dbReference type="EMBL" id="CAJJDO010000145">
    <property type="protein sequence ID" value="CAD8206868.1"/>
    <property type="molecule type" value="Genomic_DNA"/>
</dbReference>
<sequence>MAASEIIKELFIYVKTNIFEKHQYLRFKNQYIRKNKHSCQLDSCKKIKQEPYFELMKLYLQLLLNELNLQKLIQMLQEELQKKVRFEDEEEDQERRSDEELIRNPNNQKCPIIGVNDQFLDPYAVKTSLKEEEALEQENEIVQYTISEGITAEELIQNLEIKLYPEREPIKKNKFVPAVLSLKTKKISTKIDRPPIDLVCVVDVSGSMIGRKINLVKDSLRYLMKILGPEDRICIIVFTTVAHIVTSFIRNTQENKPLLKKAILELKGLASTNISDGMNKALWMLKNRKYKNPVSCIFLLSDGQDDYKGAEQRVSDQLEILKIEDKFVIHTFGYGQDHDAYVMNQIAKYREGNFYYIDNINKASDYFILAMSGMLSIYAQNVNINLQSKDCEIVKAYGEGQVWYKQDANNYKIQLNYLLEGESKDFVFELFLNEDCNSNNITLNVEINGQLLKQNQEFKKELHFQINVSSEEEGQLNEHVEINYQRAKAGHAIGEACHLAQQKQYQPAQELIEKQIQVVKSSLHFESLALKIALEDLEKCKMYCKPKIFEMEGEAFLMKKERNHIVRQSSLTNLCDWNDDQQQNMEHLQNGDLQLSAAGSLKGSDSEVSSQPDFQRDLDFDNFDPKLIIKQLLKMKQFKKEQLELEEEEDDDKIDQLKEQLQQDKQIEIEDEEQEGLAQIQ</sequence>
<keyword evidence="4" id="KW-1185">Reference proteome</keyword>
<evidence type="ECO:0000259" key="2">
    <source>
        <dbReference type="PROSITE" id="PS50234"/>
    </source>
</evidence>
<dbReference type="AlphaFoldDB" id="A0A8S1Y2J4"/>
<reference evidence="3" key="1">
    <citation type="submission" date="2021-01" db="EMBL/GenBank/DDBJ databases">
        <authorList>
            <consortium name="Genoscope - CEA"/>
            <person name="William W."/>
        </authorList>
    </citation>
    <scope>NUCLEOTIDE SEQUENCE</scope>
</reference>
<dbReference type="OrthoDB" id="687730at2759"/>
<gene>
    <name evidence="3" type="ORF">PPENT_87.1.T1450096</name>
</gene>
<evidence type="ECO:0000313" key="3">
    <source>
        <dbReference type="EMBL" id="CAD8206868.1"/>
    </source>
</evidence>
<dbReference type="PROSITE" id="PS50234">
    <property type="entry name" value="VWFA"/>
    <property type="match status" value="1"/>
</dbReference>
<dbReference type="Pfam" id="PF00092">
    <property type="entry name" value="VWA"/>
    <property type="match status" value="1"/>
</dbReference>
<proteinExistence type="predicted"/>
<accession>A0A8S1Y2J4</accession>
<feature type="domain" description="VWFA" evidence="2">
    <location>
        <begin position="197"/>
        <end position="371"/>
    </location>
</feature>
<evidence type="ECO:0000313" key="4">
    <source>
        <dbReference type="Proteomes" id="UP000689195"/>
    </source>
</evidence>
<keyword evidence="1" id="KW-0175">Coiled coil</keyword>
<organism evidence="3 4">
    <name type="scientific">Paramecium pentaurelia</name>
    <dbReference type="NCBI Taxonomy" id="43138"/>
    <lineage>
        <taxon>Eukaryota</taxon>
        <taxon>Sar</taxon>
        <taxon>Alveolata</taxon>
        <taxon>Ciliophora</taxon>
        <taxon>Intramacronucleata</taxon>
        <taxon>Oligohymenophorea</taxon>
        <taxon>Peniculida</taxon>
        <taxon>Parameciidae</taxon>
        <taxon>Paramecium</taxon>
    </lineage>
</organism>
<protein>
    <recommendedName>
        <fullName evidence="2">VWFA domain-containing protein</fullName>
    </recommendedName>
</protein>
<dbReference type="PANTHER" id="PTHR10579:SF43">
    <property type="entry name" value="ZINC FINGER (C3HC4-TYPE RING FINGER) FAMILY PROTEIN"/>
    <property type="match status" value="1"/>
</dbReference>
<dbReference type="Proteomes" id="UP000689195">
    <property type="component" value="Unassembled WGS sequence"/>
</dbReference>
<dbReference type="InterPro" id="IPR002035">
    <property type="entry name" value="VWF_A"/>
</dbReference>
<dbReference type="SMART" id="SM00327">
    <property type="entry name" value="VWA"/>
    <property type="match status" value="1"/>
</dbReference>
<feature type="coiled-coil region" evidence="1">
    <location>
        <begin position="69"/>
        <end position="96"/>
    </location>
</feature>
<dbReference type="InterPro" id="IPR051266">
    <property type="entry name" value="CLCR"/>
</dbReference>
<name>A0A8S1Y2J4_9CILI</name>